<feature type="region of interest" description="Disordered" evidence="1">
    <location>
        <begin position="191"/>
        <end position="216"/>
    </location>
</feature>
<organism evidence="2 3">
    <name type="scientific">Linum trigynum</name>
    <dbReference type="NCBI Taxonomy" id="586398"/>
    <lineage>
        <taxon>Eukaryota</taxon>
        <taxon>Viridiplantae</taxon>
        <taxon>Streptophyta</taxon>
        <taxon>Embryophyta</taxon>
        <taxon>Tracheophyta</taxon>
        <taxon>Spermatophyta</taxon>
        <taxon>Magnoliopsida</taxon>
        <taxon>eudicotyledons</taxon>
        <taxon>Gunneridae</taxon>
        <taxon>Pentapetalae</taxon>
        <taxon>rosids</taxon>
        <taxon>fabids</taxon>
        <taxon>Malpighiales</taxon>
        <taxon>Linaceae</taxon>
        <taxon>Linum</taxon>
    </lineage>
</organism>
<evidence type="ECO:0000313" key="2">
    <source>
        <dbReference type="EMBL" id="CAL1389332.1"/>
    </source>
</evidence>
<feature type="region of interest" description="Disordered" evidence="1">
    <location>
        <begin position="121"/>
        <end position="157"/>
    </location>
</feature>
<accession>A0AAV2EUA9</accession>
<sequence length="216" mass="23424">MERKGSNGQIGIDDVRMEKGRWRVIRPRQARVFSAQNLSETSIWEMGPMPNDTSVASTSKLVLESPTMPNNGPRVAIGAGGPAAQVLTTYVVSFPPSIHTINGPNGTTMQIVELPLVGTSSHSDNFETSHPSANTRTKKNKSGKSRSNKGSPTKAKTLKMLQVWSPLKGRKSKSNSRIATLTLQEINVWTEAKNQNNQAVGERSATAESDDQPMPT</sequence>
<keyword evidence="3" id="KW-1185">Reference proteome</keyword>
<feature type="compositionally biased region" description="Basic residues" evidence="1">
    <location>
        <begin position="136"/>
        <end position="147"/>
    </location>
</feature>
<dbReference type="EMBL" id="OZ034818">
    <property type="protein sequence ID" value="CAL1389332.1"/>
    <property type="molecule type" value="Genomic_DNA"/>
</dbReference>
<dbReference type="AlphaFoldDB" id="A0AAV2EUA9"/>
<protein>
    <submittedName>
        <fullName evidence="2">Uncharacterized protein</fullName>
    </submittedName>
</protein>
<dbReference type="Proteomes" id="UP001497516">
    <property type="component" value="Chromosome 5"/>
</dbReference>
<name>A0AAV2EUA9_9ROSI</name>
<proteinExistence type="predicted"/>
<evidence type="ECO:0000313" key="3">
    <source>
        <dbReference type="Proteomes" id="UP001497516"/>
    </source>
</evidence>
<reference evidence="2 3" key="1">
    <citation type="submission" date="2024-04" db="EMBL/GenBank/DDBJ databases">
        <authorList>
            <person name="Fracassetti M."/>
        </authorList>
    </citation>
    <scope>NUCLEOTIDE SEQUENCE [LARGE SCALE GENOMIC DNA]</scope>
</reference>
<feature type="compositionally biased region" description="Polar residues" evidence="1">
    <location>
        <begin position="121"/>
        <end position="134"/>
    </location>
</feature>
<evidence type="ECO:0000256" key="1">
    <source>
        <dbReference type="SAM" id="MobiDB-lite"/>
    </source>
</evidence>
<gene>
    <name evidence="2" type="ORF">LTRI10_LOCUS30199</name>
</gene>